<evidence type="ECO:0000313" key="2">
    <source>
        <dbReference type="EMBL" id="KAK7342518.1"/>
    </source>
</evidence>
<reference evidence="2 3" key="1">
    <citation type="submission" date="2024-01" db="EMBL/GenBank/DDBJ databases">
        <title>The genomes of 5 underutilized Papilionoideae crops provide insights into root nodulation and disease resistanc.</title>
        <authorList>
            <person name="Jiang F."/>
        </authorList>
    </citation>
    <scope>NUCLEOTIDE SEQUENCE [LARGE SCALE GENOMIC DNA]</scope>
    <source>
        <strain evidence="2">JINMINGXINNONG_FW02</strain>
        <tissue evidence="2">Leaves</tissue>
    </source>
</reference>
<feature type="compositionally biased region" description="Basic and acidic residues" evidence="1">
    <location>
        <begin position="99"/>
        <end position="112"/>
    </location>
</feature>
<evidence type="ECO:0000256" key="1">
    <source>
        <dbReference type="SAM" id="MobiDB-lite"/>
    </source>
</evidence>
<feature type="region of interest" description="Disordered" evidence="1">
    <location>
        <begin position="99"/>
        <end position="123"/>
    </location>
</feature>
<feature type="compositionally biased region" description="Basic and acidic residues" evidence="1">
    <location>
        <begin position="13"/>
        <end position="30"/>
    </location>
</feature>
<dbReference type="EMBL" id="JAYMYR010000009">
    <property type="protein sequence ID" value="KAK7342518.1"/>
    <property type="molecule type" value="Genomic_DNA"/>
</dbReference>
<comment type="caution">
    <text evidence="2">The sequence shown here is derived from an EMBL/GenBank/DDBJ whole genome shotgun (WGS) entry which is preliminary data.</text>
</comment>
<sequence>METSTASGSGLRSQKEMGRNGQHEGQRSLKEVQFPDGAIHGDVSLKLSRGGSPNSRSEAHTHFEGNKGEVTRLPNVGVGMIDIVGQIGDLMGLSQSPETRKMKEVRRSDVPSRKGPQTNLINHRDSSDIGIVEMERSFNMFGEEGEFVKKSYKTPERVRRLRTLRETNELRVQPWWKSLHYCNNSSFKFSILSNAESASDIIHCNNRLRNEEFVDVLVRIWEVGKQLGMECLGDEGMVTSQLKARGEVFEVYDSSYQSRGREQVGVGMDVAAAGMDFIIYADLNVEL</sequence>
<organism evidence="2 3">
    <name type="scientific">Phaseolus coccineus</name>
    <name type="common">Scarlet runner bean</name>
    <name type="synonym">Phaseolus multiflorus</name>
    <dbReference type="NCBI Taxonomy" id="3886"/>
    <lineage>
        <taxon>Eukaryota</taxon>
        <taxon>Viridiplantae</taxon>
        <taxon>Streptophyta</taxon>
        <taxon>Embryophyta</taxon>
        <taxon>Tracheophyta</taxon>
        <taxon>Spermatophyta</taxon>
        <taxon>Magnoliopsida</taxon>
        <taxon>eudicotyledons</taxon>
        <taxon>Gunneridae</taxon>
        <taxon>Pentapetalae</taxon>
        <taxon>rosids</taxon>
        <taxon>fabids</taxon>
        <taxon>Fabales</taxon>
        <taxon>Fabaceae</taxon>
        <taxon>Papilionoideae</taxon>
        <taxon>50 kb inversion clade</taxon>
        <taxon>NPAAA clade</taxon>
        <taxon>indigoferoid/millettioid clade</taxon>
        <taxon>Phaseoleae</taxon>
        <taxon>Phaseolus</taxon>
    </lineage>
</organism>
<proteinExistence type="predicted"/>
<gene>
    <name evidence="2" type="ORF">VNO80_25473</name>
</gene>
<keyword evidence="3" id="KW-1185">Reference proteome</keyword>
<evidence type="ECO:0000313" key="3">
    <source>
        <dbReference type="Proteomes" id="UP001374584"/>
    </source>
</evidence>
<feature type="region of interest" description="Disordered" evidence="1">
    <location>
        <begin position="1"/>
        <end position="72"/>
    </location>
</feature>
<protein>
    <submittedName>
        <fullName evidence="2">Uncharacterized protein</fullName>
    </submittedName>
</protein>
<dbReference type="Proteomes" id="UP001374584">
    <property type="component" value="Unassembled WGS sequence"/>
</dbReference>
<feature type="compositionally biased region" description="Polar residues" evidence="1">
    <location>
        <begin position="1"/>
        <end position="12"/>
    </location>
</feature>
<dbReference type="AlphaFoldDB" id="A0AAN9LZJ5"/>
<accession>A0AAN9LZJ5</accession>
<feature type="compositionally biased region" description="Basic and acidic residues" evidence="1">
    <location>
        <begin position="57"/>
        <end position="70"/>
    </location>
</feature>
<name>A0AAN9LZJ5_PHACN</name>